<keyword evidence="2" id="KW-1185">Reference proteome</keyword>
<proteinExistence type="predicted"/>
<comment type="caution">
    <text evidence="1">The sequence shown here is derived from an EMBL/GenBank/DDBJ whole genome shotgun (WGS) entry which is preliminary data.</text>
</comment>
<dbReference type="Proteomes" id="UP001239111">
    <property type="component" value="Chromosome 1"/>
</dbReference>
<dbReference type="EMBL" id="CM056741">
    <property type="protein sequence ID" value="KAJ8685686.1"/>
    <property type="molecule type" value="Genomic_DNA"/>
</dbReference>
<evidence type="ECO:0000313" key="2">
    <source>
        <dbReference type="Proteomes" id="UP001239111"/>
    </source>
</evidence>
<organism evidence="1 2">
    <name type="scientific">Eretmocerus hayati</name>
    <dbReference type="NCBI Taxonomy" id="131215"/>
    <lineage>
        <taxon>Eukaryota</taxon>
        <taxon>Metazoa</taxon>
        <taxon>Ecdysozoa</taxon>
        <taxon>Arthropoda</taxon>
        <taxon>Hexapoda</taxon>
        <taxon>Insecta</taxon>
        <taxon>Pterygota</taxon>
        <taxon>Neoptera</taxon>
        <taxon>Endopterygota</taxon>
        <taxon>Hymenoptera</taxon>
        <taxon>Apocrita</taxon>
        <taxon>Proctotrupomorpha</taxon>
        <taxon>Chalcidoidea</taxon>
        <taxon>Aphelinidae</taxon>
        <taxon>Aphelininae</taxon>
        <taxon>Eretmocerus</taxon>
    </lineage>
</organism>
<reference evidence="1" key="1">
    <citation type="submission" date="2023-04" db="EMBL/GenBank/DDBJ databases">
        <title>A chromosome-level genome assembly of the parasitoid wasp Eretmocerus hayati.</title>
        <authorList>
            <person name="Zhong Y."/>
            <person name="Liu S."/>
            <person name="Liu Y."/>
        </authorList>
    </citation>
    <scope>NUCLEOTIDE SEQUENCE</scope>
    <source>
        <strain evidence="1">ZJU_SS_LIU_2023</strain>
    </source>
</reference>
<accession>A0ACC2PQA3</accession>
<gene>
    <name evidence="1" type="ORF">QAD02_021479</name>
</gene>
<feature type="non-terminal residue" evidence="1">
    <location>
        <position position="1"/>
    </location>
</feature>
<name>A0ACC2PQA3_9HYME</name>
<evidence type="ECO:0000313" key="1">
    <source>
        <dbReference type="EMBL" id="KAJ8685686.1"/>
    </source>
</evidence>
<sequence>FFREMLRMSRESFHEMFKKTYGFLYEQNADIFVFLFQGIEEYYTKGLVDLDDVIGTFFKTLYRKMFTVLNSQYAFDTPYLECVIHHMPDTQPFGDVPQKLSIQIKRALVATRSFRQALQIAAEIIKNMQKINASDECSLALTRTNVCPLCSGFHHRVLACTDLCEDVMRNCLAQYSALDAAWNDFIGIGWYYDRVFAFSQVSPSAISEIRINSAKYGEDSGKTLYVHLCRGFADRIVRILR</sequence>
<protein>
    <submittedName>
        <fullName evidence="1">Uncharacterized protein</fullName>
    </submittedName>
</protein>